<sequence length="324" mass="35599">MADATTTLPPDENRGPEILIICGTLVGLSLVMVVLRLWVRISLIRQVGSDDYTMVAAMVVLFAEMMVIIPQVQLGGGKHKEYIKPPENITKGLHLNFVTQPLCLIALLLTKVSVGLFLLRMATTPAFRRVSVATDLIFALLPIPMLWNVQLNRKTKIAVAGILSLGIFATVAAIVKITFLSNYGKHGDFLFDSVDITIWTTVEICAAMVAASFPALKPLFKTILGGTRSGKYGTKSRQGYIRNVDNTSAKRTYKSHNGDSDFEMYDRKGNQADVTGGYRSKMDSEESILQTHGQQSKHGDGITKTMQISVTVDDFQKKSVKDLV</sequence>
<protein>
    <submittedName>
        <fullName evidence="8">Putative integral membrane family protein</fullName>
    </submittedName>
</protein>
<dbReference type="Proteomes" id="UP000014074">
    <property type="component" value="Unassembled WGS sequence"/>
</dbReference>
<evidence type="ECO:0000256" key="2">
    <source>
        <dbReference type="ARBA" id="ARBA00022692"/>
    </source>
</evidence>
<keyword evidence="2 6" id="KW-0812">Transmembrane</keyword>
<dbReference type="InterPro" id="IPR049326">
    <property type="entry name" value="Rhodopsin_dom_fungi"/>
</dbReference>
<feature type="domain" description="Rhodopsin" evidence="7">
    <location>
        <begin position="130"/>
        <end position="221"/>
    </location>
</feature>
<proteinExistence type="inferred from homology"/>
<organism evidence="8 9">
    <name type="scientific">Phaeoacremonium minimum (strain UCR-PA7)</name>
    <name type="common">Esca disease fungus</name>
    <name type="synonym">Togninia minima</name>
    <dbReference type="NCBI Taxonomy" id="1286976"/>
    <lineage>
        <taxon>Eukaryota</taxon>
        <taxon>Fungi</taxon>
        <taxon>Dikarya</taxon>
        <taxon>Ascomycota</taxon>
        <taxon>Pezizomycotina</taxon>
        <taxon>Sordariomycetes</taxon>
        <taxon>Sordariomycetidae</taxon>
        <taxon>Togniniales</taxon>
        <taxon>Togniniaceae</taxon>
        <taxon>Phaeoacremonium</taxon>
    </lineage>
</organism>
<dbReference type="OrthoDB" id="5022096at2759"/>
<feature type="transmembrane region" description="Helical" evidence="6">
    <location>
        <begin position="93"/>
        <end position="119"/>
    </location>
</feature>
<feature type="transmembrane region" description="Helical" evidence="6">
    <location>
        <begin position="157"/>
        <end position="179"/>
    </location>
</feature>
<keyword evidence="9" id="KW-1185">Reference proteome</keyword>
<dbReference type="RefSeq" id="XP_007914935.1">
    <property type="nucleotide sequence ID" value="XM_007916744.1"/>
</dbReference>
<dbReference type="Pfam" id="PF20684">
    <property type="entry name" value="Fung_rhodopsin"/>
    <property type="match status" value="1"/>
</dbReference>
<evidence type="ECO:0000256" key="1">
    <source>
        <dbReference type="ARBA" id="ARBA00004141"/>
    </source>
</evidence>
<dbReference type="EMBL" id="KB933100">
    <property type="protein sequence ID" value="EOO00268.1"/>
    <property type="molecule type" value="Genomic_DNA"/>
</dbReference>
<keyword evidence="3 6" id="KW-1133">Transmembrane helix</keyword>
<dbReference type="KEGG" id="tmn:UCRPA7_4230"/>
<comment type="similarity">
    <text evidence="5">Belongs to the SAT4 family.</text>
</comment>
<comment type="subcellular location">
    <subcellularLocation>
        <location evidence="1">Membrane</location>
        <topology evidence="1">Multi-pass membrane protein</topology>
    </subcellularLocation>
</comment>
<dbReference type="AlphaFoldDB" id="R8BLN0"/>
<dbReference type="PANTHER" id="PTHR33048:SF47">
    <property type="entry name" value="INTEGRAL MEMBRANE PROTEIN-RELATED"/>
    <property type="match status" value="1"/>
</dbReference>
<dbReference type="GO" id="GO:0016020">
    <property type="term" value="C:membrane"/>
    <property type="evidence" value="ECO:0007669"/>
    <property type="project" value="UniProtKB-SubCell"/>
</dbReference>
<feature type="transmembrane region" description="Helical" evidence="6">
    <location>
        <begin position="51"/>
        <end position="73"/>
    </location>
</feature>
<feature type="transmembrane region" description="Helical" evidence="6">
    <location>
        <begin position="18"/>
        <end position="39"/>
    </location>
</feature>
<evidence type="ECO:0000256" key="5">
    <source>
        <dbReference type="ARBA" id="ARBA00038359"/>
    </source>
</evidence>
<dbReference type="GeneID" id="19324660"/>
<evidence type="ECO:0000256" key="4">
    <source>
        <dbReference type="ARBA" id="ARBA00023136"/>
    </source>
</evidence>
<evidence type="ECO:0000313" key="8">
    <source>
        <dbReference type="EMBL" id="EOO00268.1"/>
    </source>
</evidence>
<accession>R8BLN0</accession>
<keyword evidence="4 6" id="KW-0472">Membrane</keyword>
<dbReference type="InterPro" id="IPR052337">
    <property type="entry name" value="SAT4-like"/>
</dbReference>
<evidence type="ECO:0000256" key="6">
    <source>
        <dbReference type="SAM" id="Phobius"/>
    </source>
</evidence>
<dbReference type="HOGENOM" id="CLU_028200_3_5_1"/>
<evidence type="ECO:0000259" key="7">
    <source>
        <dbReference type="Pfam" id="PF20684"/>
    </source>
</evidence>
<dbReference type="PANTHER" id="PTHR33048">
    <property type="entry name" value="PTH11-LIKE INTEGRAL MEMBRANE PROTEIN (AFU_ORTHOLOGUE AFUA_5G11245)"/>
    <property type="match status" value="1"/>
</dbReference>
<name>R8BLN0_PHAM7</name>
<reference evidence="9" key="1">
    <citation type="journal article" date="2013" name="Genome Announc.">
        <title>Draft genome sequence of the ascomycete Phaeoacremonium aleophilum strain UCR-PA7, a causal agent of the esca disease complex in grapevines.</title>
        <authorList>
            <person name="Blanco-Ulate B."/>
            <person name="Rolshausen P."/>
            <person name="Cantu D."/>
        </authorList>
    </citation>
    <scope>NUCLEOTIDE SEQUENCE [LARGE SCALE GENOMIC DNA]</scope>
    <source>
        <strain evidence="9">UCR-PA7</strain>
    </source>
</reference>
<evidence type="ECO:0000256" key="3">
    <source>
        <dbReference type="ARBA" id="ARBA00022989"/>
    </source>
</evidence>
<dbReference type="eggNOG" id="ENOG502SI68">
    <property type="taxonomic scope" value="Eukaryota"/>
</dbReference>
<evidence type="ECO:0000313" key="9">
    <source>
        <dbReference type="Proteomes" id="UP000014074"/>
    </source>
</evidence>
<gene>
    <name evidence="8" type="ORF">UCRPA7_4230</name>
</gene>